<dbReference type="InterPro" id="IPR003812">
    <property type="entry name" value="Fido"/>
</dbReference>
<dbReference type="Proteomes" id="UP001431532">
    <property type="component" value="Unassembled WGS sequence"/>
</dbReference>
<keyword evidence="2" id="KW-0547">Nucleotide-binding</keyword>
<dbReference type="GO" id="GO:0005524">
    <property type="term" value="F:ATP binding"/>
    <property type="evidence" value="ECO:0007669"/>
    <property type="project" value="UniProtKB-KW"/>
</dbReference>
<feature type="binding site" evidence="2">
    <location>
        <begin position="182"/>
        <end position="189"/>
    </location>
    <ligand>
        <name>ATP</name>
        <dbReference type="ChEBI" id="CHEBI:30616"/>
    </ligand>
</feature>
<feature type="domain" description="Fido" evidence="4">
    <location>
        <begin position="99"/>
        <end position="241"/>
    </location>
</feature>
<evidence type="ECO:0000256" key="1">
    <source>
        <dbReference type="PIRSR" id="PIRSR640198-1"/>
    </source>
</evidence>
<feature type="site" description="Important for autoinhibition of adenylyltransferase activity" evidence="3">
    <location>
        <position position="55"/>
    </location>
</feature>
<organism evidence="5 6">
    <name type="scientific">Peloplasma aerotolerans</name>
    <dbReference type="NCBI Taxonomy" id="3044389"/>
    <lineage>
        <taxon>Bacteria</taxon>
        <taxon>Bacillati</taxon>
        <taxon>Mycoplasmatota</taxon>
        <taxon>Mollicutes</taxon>
        <taxon>Acholeplasmatales</taxon>
        <taxon>Acholeplasmataceae</taxon>
        <taxon>Peloplasma</taxon>
    </lineage>
</organism>
<dbReference type="InterPro" id="IPR040198">
    <property type="entry name" value="Fido_containing"/>
</dbReference>
<keyword evidence="2" id="KW-0067">ATP-binding</keyword>
<evidence type="ECO:0000313" key="6">
    <source>
        <dbReference type="Proteomes" id="UP001431532"/>
    </source>
</evidence>
<sequence length="327" mass="37630">MSYKPPYEINTSILNKIAAIMKMIGKFSSMNNLSSQPLLRRKNQIRSIHSSLAIENNQLSESQVKDLINGKLVTGPQKDILEVQNAINVYEHLQEINPYAQKDLLKYHKILMTTLVSDAGSYRKGQVGVFDDEKAIFMAPPADRVPTLMNNLYDYLNHYDENILIKSCVFHYEFEFIHPFSDGNGRMGRLFQTCLLAKEEELFYYLPVESIIKQKQQAYYDAISKSNQEGASTVFIEFMLDAIIETMNETLKQSNIEKGSLSIQAKKLLTVFEEGIPYTTIELMDKVGIKSRVSFKKNYLDPLLQSGMIEMTFPEKPRSRNQRYVMK</sequence>
<dbReference type="InterPro" id="IPR036597">
    <property type="entry name" value="Fido-like_dom_sf"/>
</dbReference>
<accession>A0AAW6UBV3</accession>
<dbReference type="RefSeq" id="WP_282840244.1">
    <property type="nucleotide sequence ID" value="NZ_JASCXW010000068.1"/>
</dbReference>
<dbReference type="Gene3D" id="1.10.3290.10">
    <property type="entry name" value="Fido-like domain"/>
    <property type="match status" value="1"/>
</dbReference>
<reference evidence="5" key="1">
    <citation type="submission" date="2023-05" db="EMBL/GenBank/DDBJ databases">
        <title>Mariniplasma microaerophilum sp. nov., a novel anaerobic mollicute isolated from terrestrial mud volcano, Taman Peninsula, Russia.</title>
        <authorList>
            <person name="Khomyakova M.A."/>
            <person name="Merkel A.Y."/>
            <person name="Slobodkin A.I."/>
        </authorList>
    </citation>
    <scope>NUCLEOTIDE SEQUENCE</scope>
    <source>
        <strain evidence="5">M4Ah</strain>
    </source>
</reference>
<dbReference type="EMBL" id="JASCXW010000068">
    <property type="protein sequence ID" value="MDI6453792.1"/>
    <property type="molecule type" value="Genomic_DNA"/>
</dbReference>
<dbReference type="Pfam" id="PF02661">
    <property type="entry name" value="Fic"/>
    <property type="match status" value="1"/>
</dbReference>
<evidence type="ECO:0000256" key="3">
    <source>
        <dbReference type="PIRSR" id="PIRSR640198-3"/>
    </source>
</evidence>
<comment type="caution">
    <text evidence="5">The sequence shown here is derived from an EMBL/GenBank/DDBJ whole genome shotgun (WGS) entry which is preliminary data.</text>
</comment>
<feature type="binding site" evidence="2">
    <location>
        <position position="227"/>
    </location>
    <ligand>
        <name>ATP</name>
        <dbReference type="ChEBI" id="CHEBI:30616"/>
    </ligand>
</feature>
<keyword evidence="6" id="KW-1185">Reference proteome</keyword>
<protein>
    <submittedName>
        <fullName evidence="5">Fic family protein</fullName>
    </submittedName>
</protein>
<name>A0AAW6UBV3_9MOLU</name>
<dbReference type="InterPro" id="IPR049514">
    <property type="entry name" value="Fic-like_C"/>
</dbReference>
<feature type="binding site" evidence="2">
    <location>
        <begin position="219"/>
        <end position="220"/>
    </location>
    <ligand>
        <name>ATP</name>
        <dbReference type="ChEBI" id="CHEBI:30616"/>
    </ligand>
</feature>
<feature type="active site" evidence="1">
    <location>
        <position position="178"/>
    </location>
</feature>
<dbReference type="PROSITE" id="PS51459">
    <property type="entry name" value="FIDO"/>
    <property type="match status" value="1"/>
</dbReference>
<evidence type="ECO:0000259" key="4">
    <source>
        <dbReference type="PROSITE" id="PS51459"/>
    </source>
</evidence>
<evidence type="ECO:0000313" key="5">
    <source>
        <dbReference type="EMBL" id="MDI6453792.1"/>
    </source>
</evidence>
<gene>
    <name evidence="5" type="ORF">QJ521_09525</name>
</gene>
<proteinExistence type="predicted"/>
<dbReference type="PANTHER" id="PTHR13504:SF38">
    <property type="entry name" value="FIDO DOMAIN-CONTAINING PROTEIN"/>
    <property type="match status" value="1"/>
</dbReference>
<dbReference type="Pfam" id="PF21247">
    <property type="entry name" value="Fic-like_C"/>
    <property type="match status" value="1"/>
</dbReference>
<dbReference type="SUPFAM" id="SSF140931">
    <property type="entry name" value="Fic-like"/>
    <property type="match status" value="1"/>
</dbReference>
<dbReference type="PANTHER" id="PTHR13504">
    <property type="entry name" value="FIDO DOMAIN-CONTAINING PROTEIN DDB_G0283145"/>
    <property type="match status" value="1"/>
</dbReference>
<dbReference type="AlphaFoldDB" id="A0AAW6UBV3"/>
<evidence type="ECO:0000256" key="2">
    <source>
        <dbReference type="PIRSR" id="PIRSR640198-2"/>
    </source>
</evidence>